<dbReference type="EMBL" id="FWXO01000001">
    <property type="protein sequence ID" value="SMC39749.1"/>
    <property type="molecule type" value="Genomic_DNA"/>
</dbReference>
<evidence type="ECO:0000256" key="1">
    <source>
        <dbReference type="SAM" id="Phobius"/>
    </source>
</evidence>
<keyword evidence="3" id="KW-1185">Reference proteome</keyword>
<dbReference type="Proteomes" id="UP000192360">
    <property type="component" value="Unassembled WGS sequence"/>
</dbReference>
<reference evidence="2 3" key="1">
    <citation type="submission" date="2017-04" db="EMBL/GenBank/DDBJ databases">
        <authorList>
            <person name="Afonso C.L."/>
            <person name="Miller P.J."/>
            <person name="Scott M.A."/>
            <person name="Spackman E."/>
            <person name="Goraichik I."/>
            <person name="Dimitrov K.M."/>
            <person name="Suarez D.L."/>
            <person name="Swayne D.E."/>
        </authorList>
    </citation>
    <scope>NUCLEOTIDE SEQUENCE [LARGE SCALE GENOMIC DNA]</scope>
    <source>
        <strain evidence="2 3">DSM 21164</strain>
    </source>
</reference>
<accession>A0A1W1YU96</accession>
<feature type="transmembrane region" description="Helical" evidence="1">
    <location>
        <begin position="75"/>
        <end position="94"/>
    </location>
</feature>
<dbReference type="AlphaFoldDB" id="A0A1W1YU96"/>
<protein>
    <submittedName>
        <fullName evidence="2">Uncharacterized protein</fullName>
    </submittedName>
</protein>
<evidence type="ECO:0000313" key="3">
    <source>
        <dbReference type="Proteomes" id="UP000192360"/>
    </source>
</evidence>
<gene>
    <name evidence="2" type="ORF">SAMN05660703_0899</name>
</gene>
<keyword evidence="1" id="KW-0812">Transmembrane</keyword>
<feature type="transmembrane region" description="Helical" evidence="1">
    <location>
        <begin position="42"/>
        <end position="63"/>
    </location>
</feature>
<keyword evidence="1" id="KW-0472">Membrane</keyword>
<dbReference type="STRING" id="504486.SAMN05660703_0899"/>
<organism evidence="2 3">
    <name type="scientific">Cellulophaga tyrosinoxydans</name>
    <dbReference type="NCBI Taxonomy" id="504486"/>
    <lineage>
        <taxon>Bacteria</taxon>
        <taxon>Pseudomonadati</taxon>
        <taxon>Bacteroidota</taxon>
        <taxon>Flavobacteriia</taxon>
        <taxon>Flavobacteriales</taxon>
        <taxon>Flavobacteriaceae</taxon>
        <taxon>Cellulophaga</taxon>
    </lineage>
</organism>
<name>A0A1W1YU96_9FLAO</name>
<proteinExistence type="predicted"/>
<sequence>MVVGETPIYLLRSGKNKSLSNLVDLILYKTAMSDINIFDGNAVFTIGLVLFSPLGVLLLLGFFFKSIEKPRTAKIFYSLAVIYGIFIFAALLYLNLT</sequence>
<evidence type="ECO:0000313" key="2">
    <source>
        <dbReference type="EMBL" id="SMC39749.1"/>
    </source>
</evidence>
<keyword evidence="1" id="KW-1133">Transmembrane helix</keyword>